<dbReference type="InterPro" id="IPR000210">
    <property type="entry name" value="BTB/POZ_dom"/>
</dbReference>
<comment type="caution">
    <text evidence="3">The sequence shown here is derived from an EMBL/GenBank/DDBJ whole genome shotgun (WGS) entry which is preliminary data.</text>
</comment>
<evidence type="ECO:0000256" key="1">
    <source>
        <dbReference type="SAM" id="MobiDB-lite"/>
    </source>
</evidence>
<dbReference type="OrthoDB" id="6359816at2759"/>
<dbReference type="EMBL" id="JAGMWT010000020">
    <property type="protein sequence ID" value="KAH7112803.1"/>
    <property type="molecule type" value="Genomic_DNA"/>
</dbReference>
<evidence type="ECO:0000313" key="3">
    <source>
        <dbReference type="EMBL" id="KAH7112803.1"/>
    </source>
</evidence>
<feature type="region of interest" description="Disordered" evidence="1">
    <location>
        <begin position="94"/>
        <end position="113"/>
    </location>
</feature>
<reference evidence="3" key="1">
    <citation type="journal article" date="2021" name="Nat. Commun.">
        <title>Genetic determinants of endophytism in the Arabidopsis root mycobiome.</title>
        <authorList>
            <person name="Mesny F."/>
            <person name="Miyauchi S."/>
            <person name="Thiergart T."/>
            <person name="Pickel B."/>
            <person name="Atanasova L."/>
            <person name="Karlsson M."/>
            <person name="Huettel B."/>
            <person name="Barry K.W."/>
            <person name="Haridas S."/>
            <person name="Chen C."/>
            <person name="Bauer D."/>
            <person name="Andreopoulos W."/>
            <person name="Pangilinan J."/>
            <person name="LaButti K."/>
            <person name="Riley R."/>
            <person name="Lipzen A."/>
            <person name="Clum A."/>
            <person name="Drula E."/>
            <person name="Henrissat B."/>
            <person name="Kohler A."/>
            <person name="Grigoriev I.V."/>
            <person name="Martin F.M."/>
            <person name="Hacquard S."/>
        </authorList>
    </citation>
    <scope>NUCLEOTIDE SEQUENCE</scope>
    <source>
        <strain evidence="3">MPI-CAGE-CH-0243</strain>
    </source>
</reference>
<dbReference type="AlphaFoldDB" id="A0A9P9I9A3"/>
<protein>
    <recommendedName>
        <fullName evidence="2">BTB domain-containing protein</fullName>
    </recommendedName>
</protein>
<evidence type="ECO:0000313" key="4">
    <source>
        <dbReference type="Proteomes" id="UP000700596"/>
    </source>
</evidence>
<dbReference type="Pfam" id="PF00651">
    <property type="entry name" value="BTB"/>
    <property type="match status" value="1"/>
</dbReference>
<keyword evidence="4" id="KW-1185">Reference proteome</keyword>
<dbReference type="Gene3D" id="3.30.710.10">
    <property type="entry name" value="Potassium Channel Kv1.1, Chain A"/>
    <property type="match status" value="1"/>
</dbReference>
<gene>
    <name evidence="3" type="ORF">B0J11DRAFT_446597</name>
</gene>
<dbReference type="Proteomes" id="UP000700596">
    <property type="component" value="Unassembled WGS sequence"/>
</dbReference>
<dbReference type="SMART" id="SM00225">
    <property type="entry name" value="BTB"/>
    <property type="match status" value="1"/>
</dbReference>
<accession>A0A9P9I9A3</accession>
<dbReference type="PROSITE" id="PS50097">
    <property type="entry name" value="BTB"/>
    <property type="match status" value="1"/>
</dbReference>
<dbReference type="InterPro" id="IPR011333">
    <property type="entry name" value="SKP1/BTB/POZ_sf"/>
</dbReference>
<dbReference type="SUPFAM" id="SSF54695">
    <property type="entry name" value="POZ domain"/>
    <property type="match status" value="1"/>
</dbReference>
<evidence type="ECO:0000259" key="2">
    <source>
        <dbReference type="PROSITE" id="PS50097"/>
    </source>
</evidence>
<name>A0A9P9I9A3_9PLEO</name>
<sequence>MDSPNVELMSALASLFECGKYSDLTIVCGMKRYSVHRAIVCSRSEFFDGACRNPFKESETGVIDLTEEDPEAVEHMVNYFYHLDYLTKPLSRCSSQRSTRQASPMSQRAAAHRPAKKFSLSMIEDPLLAMVTASTATGALVTPPAEEPSQFDSMDAPQKLPDTPMADQFEQNPFDGLQQEPEADVEKPHLMTHVAVYALGEKYGIPGLKSLARKKFAHQIEHHLSSTEFAESCQEAYETTVDSDRGLRDVIIQTFRAHPNLSLRKDVELVVRDTPGLAFELFRMASGLPVYS</sequence>
<feature type="domain" description="BTB" evidence="2">
    <location>
        <begin position="22"/>
        <end position="81"/>
    </location>
</feature>
<feature type="compositionally biased region" description="Polar residues" evidence="1">
    <location>
        <begin position="94"/>
        <end position="106"/>
    </location>
</feature>
<dbReference type="PANTHER" id="PTHR47843:SF5">
    <property type="entry name" value="BTB_POZ DOMAIN PROTEIN"/>
    <property type="match status" value="1"/>
</dbReference>
<organism evidence="3 4">
    <name type="scientific">Dendryphion nanum</name>
    <dbReference type="NCBI Taxonomy" id="256645"/>
    <lineage>
        <taxon>Eukaryota</taxon>
        <taxon>Fungi</taxon>
        <taxon>Dikarya</taxon>
        <taxon>Ascomycota</taxon>
        <taxon>Pezizomycotina</taxon>
        <taxon>Dothideomycetes</taxon>
        <taxon>Pleosporomycetidae</taxon>
        <taxon>Pleosporales</taxon>
        <taxon>Torulaceae</taxon>
        <taxon>Dendryphion</taxon>
    </lineage>
</organism>
<dbReference type="PANTHER" id="PTHR47843">
    <property type="entry name" value="BTB DOMAIN-CONTAINING PROTEIN-RELATED"/>
    <property type="match status" value="1"/>
</dbReference>
<proteinExistence type="predicted"/>
<dbReference type="CDD" id="cd18186">
    <property type="entry name" value="BTB_POZ_ZBTB_KLHL-like"/>
    <property type="match status" value="1"/>
</dbReference>